<dbReference type="AlphaFoldDB" id="A0AAD5VW14"/>
<dbReference type="PANTHER" id="PTHR36223:SF1">
    <property type="entry name" value="TRANSCRIPTION ELONGATION FACTOR EAF N-TERMINAL DOMAIN-CONTAINING PROTEIN"/>
    <property type="match status" value="1"/>
</dbReference>
<sequence>MPKFAGISMSICMDAAEVPEYMVEKDLEKRLVTCWIPSEVGKEFEINAHREHQGWRPWAADVSADGRFIFGINFRVMLEKATNIGFFRESPTVTRALNFSRVELVGEIEVKCVSLRNTATVEKSNRSYKAELAVKSKLHERAKKGISQHVGAGRIIDLAGTLVKVDESTEETLVTFIFRYRALVYLQAQGIAPATAAPQNKNQLRIKQEGAEIQKLQKKLDVEAKKRKRTRKPDSRSTSKRVKREKTGQPGLFPRGEVIDLT</sequence>
<name>A0AAD5VW14_9AGAR</name>
<reference evidence="3" key="1">
    <citation type="submission" date="2022-07" db="EMBL/GenBank/DDBJ databases">
        <title>Genome Sequence of Leucocoprinus birnbaumii.</title>
        <authorList>
            <person name="Buettner E."/>
        </authorList>
    </citation>
    <scope>NUCLEOTIDE SEQUENCE</scope>
    <source>
        <strain evidence="3">VT141</strain>
    </source>
</reference>
<organism evidence="3 4">
    <name type="scientific">Leucocoprinus birnbaumii</name>
    <dbReference type="NCBI Taxonomy" id="56174"/>
    <lineage>
        <taxon>Eukaryota</taxon>
        <taxon>Fungi</taxon>
        <taxon>Dikarya</taxon>
        <taxon>Basidiomycota</taxon>
        <taxon>Agaricomycotina</taxon>
        <taxon>Agaricomycetes</taxon>
        <taxon>Agaricomycetidae</taxon>
        <taxon>Agaricales</taxon>
        <taxon>Agaricineae</taxon>
        <taxon>Agaricaceae</taxon>
        <taxon>Leucocoprinus</taxon>
    </lineage>
</organism>
<evidence type="ECO:0000313" key="3">
    <source>
        <dbReference type="EMBL" id="KAJ3571493.1"/>
    </source>
</evidence>
<dbReference type="PANTHER" id="PTHR36223">
    <property type="entry name" value="BETA-LACTAMASE-TYPE TRANSPEPTIDASE FOLD DOMAIN CONTAINING PROTEIN"/>
    <property type="match status" value="1"/>
</dbReference>
<evidence type="ECO:0000259" key="2">
    <source>
        <dbReference type="Pfam" id="PF25534"/>
    </source>
</evidence>
<feature type="domain" description="DUF7918" evidence="2">
    <location>
        <begin position="98"/>
        <end position="194"/>
    </location>
</feature>
<feature type="region of interest" description="Disordered" evidence="1">
    <location>
        <begin position="217"/>
        <end position="262"/>
    </location>
</feature>
<protein>
    <recommendedName>
        <fullName evidence="2">DUF7918 domain-containing protein</fullName>
    </recommendedName>
</protein>
<gene>
    <name evidence="3" type="ORF">NP233_g3722</name>
</gene>
<accession>A0AAD5VW14</accession>
<dbReference type="Pfam" id="PF25534">
    <property type="entry name" value="DUF7918"/>
    <property type="match status" value="1"/>
</dbReference>
<dbReference type="EMBL" id="JANIEX010000182">
    <property type="protein sequence ID" value="KAJ3571493.1"/>
    <property type="molecule type" value="Genomic_DNA"/>
</dbReference>
<proteinExistence type="predicted"/>
<keyword evidence="4" id="KW-1185">Reference proteome</keyword>
<comment type="caution">
    <text evidence="3">The sequence shown here is derived from an EMBL/GenBank/DDBJ whole genome shotgun (WGS) entry which is preliminary data.</text>
</comment>
<dbReference type="InterPro" id="IPR057678">
    <property type="entry name" value="DUF7918"/>
</dbReference>
<dbReference type="Proteomes" id="UP001213000">
    <property type="component" value="Unassembled WGS sequence"/>
</dbReference>
<evidence type="ECO:0000313" key="4">
    <source>
        <dbReference type="Proteomes" id="UP001213000"/>
    </source>
</evidence>
<evidence type="ECO:0000256" key="1">
    <source>
        <dbReference type="SAM" id="MobiDB-lite"/>
    </source>
</evidence>